<organism evidence="5 6">
    <name type="scientific">Sulfurirhabdus autotrophica</name>
    <dbReference type="NCBI Taxonomy" id="1706046"/>
    <lineage>
        <taxon>Bacteria</taxon>
        <taxon>Pseudomonadati</taxon>
        <taxon>Pseudomonadota</taxon>
        <taxon>Betaproteobacteria</taxon>
        <taxon>Nitrosomonadales</taxon>
        <taxon>Sulfuricellaceae</taxon>
        <taxon>Sulfurirhabdus</taxon>
    </lineage>
</organism>
<dbReference type="GO" id="GO:0000271">
    <property type="term" value="P:polysaccharide biosynthetic process"/>
    <property type="evidence" value="ECO:0007669"/>
    <property type="project" value="TreeGrafter"/>
</dbReference>
<dbReference type="Gene3D" id="3.90.1150.10">
    <property type="entry name" value="Aspartate Aminotransferase, domain 1"/>
    <property type="match status" value="1"/>
</dbReference>
<evidence type="ECO:0008006" key="7">
    <source>
        <dbReference type="Google" id="ProtNLM"/>
    </source>
</evidence>
<evidence type="ECO:0000313" key="5">
    <source>
        <dbReference type="EMBL" id="TCV84281.1"/>
    </source>
</evidence>
<dbReference type="SUPFAM" id="SSF53383">
    <property type="entry name" value="PLP-dependent transferases"/>
    <property type="match status" value="1"/>
</dbReference>
<dbReference type="Pfam" id="PF01041">
    <property type="entry name" value="DegT_DnrJ_EryC1"/>
    <property type="match status" value="1"/>
</dbReference>
<keyword evidence="3 4" id="KW-0663">Pyridoxal phosphate</keyword>
<dbReference type="RefSeq" id="WP_124945457.1">
    <property type="nucleotide sequence ID" value="NZ_BHVT01000015.1"/>
</dbReference>
<name>A0A4R3XZC7_9PROT</name>
<dbReference type="InterPro" id="IPR000653">
    <property type="entry name" value="DegT/StrS_aminotransferase"/>
</dbReference>
<feature type="modified residue" description="N6-(pyridoxal phosphate)lysine" evidence="3">
    <location>
        <position position="199"/>
    </location>
</feature>
<dbReference type="PANTHER" id="PTHR30244:SF34">
    <property type="entry name" value="DTDP-4-AMINO-4,6-DIDEOXYGALACTOSE TRANSAMINASE"/>
    <property type="match status" value="1"/>
</dbReference>
<dbReference type="GO" id="GO:0008483">
    <property type="term" value="F:transaminase activity"/>
    <property type="evidence" value="ECO:0007669"/>
    <property type="project" value="TreeGrafter"/>
</dbReference>
<keyword evidence="6" id="KW-1185">Reference proteome</keyword>
<accession>A0A4R3XZC7</accession>
<evidence type="ECO:0000313" key="6">
    <source>
        <dbReference type="Proteomes" id="UP000295367"/>
    </source>
</evidence>
<dbReference type="InterPro" id="IPR015424">
    <property type="entry name" value="PyrdxlP-dep_Trfase"/>
</dbReference>
<comment type="similarity">
    <text evidence="1 4">Belongs to the DegT/DnrJ/EryC1 family.</text>
</comment>
<evidence type="ECO:0000256" key="2">
    <source>
        <dbReference type="PIRSR" id="PIRSR000390-1"/>
    </source>
</evidence>
<dbReference type="EMBL" id="SMCO01000012">
    <property type="protein sequence ID" value="TCV84281.1"/>
    <property type="molecule type" value="Genomic_DNA"/>
</dbReference>
<comment type="caution">
    <text evidence="5">The sequence shown here is derived from an EMBL/GenBank/DDBJ whole genome shotgun (WGS) entry which is preliminary data.</text>
</comment>
<dbReference type="InterPro" id="IPR015422">
    <property type="entry name" value="PyrdxlP-dep_Trfase_small"/>
</dbReference>
<dbReference type="CDD" id="cd00616">
    <property type="entry name" value="AHBA_syn"/>
    <property type="match status" value="1"/>
</dbReference>
<dbReference type="OrthoDB" id="9804264at2"/>
<evidence type="ECO:0000256" key="1">
    <source>
        <dbReference type="ARBA" id="ARBA00037999"/>
    </source>
</evidence>
<evidence type="ECO:0000256" key="3">
    <source>
        <dbReference type="PIRSR" id="PIRSR000390-2"/>
    </source>
</evidence>
<dbReference type="Gene3D" id="3.40.640.10">
    <property type="entry name" value="Type I PLP-dependent aspartate aminotransferase-like (Major domain)"/>
    <property type="match status" value="1"/>
</dbReference>
<sequence length="404" mass="44897">MKFVDHLAIDGNEPLRSEPFAPWPYFERDEIAVVENVLASGKVNYWTGQEGRKFEEEFASFVGCQYAIALANGTVALELALYALGIGPGDEVILTSRTFIASASCVVMRGATPVMADVDLVSQNVTADSIRAVLSPRTKAIIAVHLAGWPCEMDPILALANEYGLKVIEDCAQAHGATYKGKLVGSLGDVAAFSFCQDKIMTTGGEGGMFTTNDRQIWEKAWAFKDHGKSYDAIYNREAKPGFNWVHDSFGTNWRITEMQAAIGRVQLLKLPAWLETRRRNALILRQCFEKIPGLRVTVAPEYVDHAYYKFYTFTKSEMLKAGWDRDKIMLAIVAEGVPCFSGSCSEIYLEKAFPKSMRPPARLPIAKQLGETSLMFLVHPTLEEKDMHDICQAVEKVMRAAVQ</sequence>
<dbReference type="InterPro" id="IPR015421">
    <property type="entry name" value="PyrdxlP-dep_Trfase_major"/>
</dbReference>
<feature type="active site" description="Proton acceptor" evidence="2">
    <location>
        <position position="199"/>
    </location>
</feature>
<dbReference type="PIRSF" id="PIRSF000390">
    <property type="entry name" value="PLP_StrS"/>
    <property type="match status" value="1"/>
</dbReference>
<protein>
    <recommendedName>
        <fullName evidence="7">dTDP-4-amino-4,6-dideoxygalactose transaminase</fullName>
    </recommendedName>
</protein>
<dbReference type="GO" id="GO:0030170">
    <property type="term" value="F:pyridoxal phosphate binding"/>
    <property type="evidence" value="ECO:0007669"/>
    <property type="project" value="TreeGrafter"/>
</dbReference>
<reference evidence="5 6" key="1">
    <citation type="submission" date="2019-03" db="EMBL/GenBank/DDBJ databases">
        <title>Genomic Encyclopedia of Type Strains, Phase IV (KMG-IV): sequencing the most valuable type-strain genomes for metagenomic binning, comparative biology and taxonomic classification.</title>
        <authorList>
            <person name="Goeker M."/>
        </authorList>
    </citation>
    <scope>NUCLEOTIDE SEQUENCE [LARGE SCALE GENOMIC DNA]</scope>
    <source>
        <strain evidence="5 6">DSM 100309</strain>
    </source>
</reference>
<dbReference type="PANTHER" id="PTHR30244">
    <property type="entry name" value="TRANSAMINASE"/>
    <property type="match status" value="1"/>
</dbReference>
<gene>
    <name evidence="5" type="ORF">EDC63_11245</name>
</gene>
<dbReference type="Proteomes" id="UP000295367">
    <property type="component" value="Unassembled WGS sequence"/>
</dbReference>
<evidence type="ECO:0000256" key="4">
    <source>
        <dbReference type="RuleBase" id="RU004508"/>
    </source>
</evidence>
<proteinExistence type="inferred from homology"/>
<dbReference type="AlphaFoldDB" id="A0A4R3XZC7"/>